<feature type="transmembrane region" description="Helical" evidence="5">
    <location>
        <begin position="363"/>
        <end position="383"/>
    </location>
</feature>
<evidence type="ECO:0000313" key="8">
    <source>
        <dbReference type="Proteomes" id="UP000295132"/>
    </source>
</evidence>
<protein>
    <recommendedName>
        <fullName evidence="6">O-antigen ligase-related domain-containing protein</fullName>
    </recommendedName>
</protein>
<feature type="transmembrane region" description="Helical" evidence="5">
    <location>
        <begin position="92"/>
        <end position="111"/>
    </location>
</feature>
<dbReference type="AlphaFoldDB" id="A0A4R5VXS0"/>
<dbReference type="Pfam" id="PF04932">
    <property type="entry name" value="Wzy_C"/>
    <property type="match status" value="1"/>
</dbReference>
<evidence type="ECO:0000256" key="1">
    <source>
        <dbReference type="ARBA" id="ARBA00004141"/>
    </source>
</evidence>
<feature type="transmembrane region" description="Helical" evidence="5">
    <location>
        <begin position="389"/>
        <end position="407"/>
    </location>
</feature>
<evidence type="ECO:0000256" key="4">
    <source>
        <dbReference type="ARBA" id="ARBA00023136"/>
    </source>
</evidence>
<evidence type="ECO:0000256" key="2">
    <source>
        <dbReference type="ARBA" id="ARBA00022692"/>
    </source>
</evidence>
<reference evidence="7 8" key="1">
    <citation type="submission" date="2019-03" db="EMBL/GenBank/DDBJ databases">
        <title>Bacillus niacini sp. nov. a Nicotinate-Metabolizing Mesophile Isolated from Soil.</title>
        <authorList>
            <person name="Zhang G."/>
        </authorList>
    </citation>
    <scope>NUCLEOTIDE SEQUENCE [LARGE SCALE GENOMIC DNA]</scope>
    <source>
        <strain evidence="7 8">WN066</strain>
    </source>
</reference>
<dbReference type="InterPro" id="IPR051533">
    <property type="entry name" value="WaaL-like"/>
</dbReference>
<keyword evidence="3 5" id="KW-1133">Transmembrane helix</keyword>
<feature type="transmembrane region" description="Helical" evidence="5">
    <location>
        <begin position="193"/>
        <end position="211"/>
    </location>
</feature>
<accession>A0A4R5VXS0</accession>
<dbReference type="EMBL" id="SMYO01000002">
    <property type="protein sequence ID" value="TDK64131.1"/>
    <property type="molecule type" value="Genomic_DNA"/>
</dbReference>
<comment type="caution">
    <text evidence="7">The sequence shown here is derived from an EMBL/GenBank/DDBJ whole genome shotgun (WGS) entry which is preliminary data.</text>
</comment>
<feature type="transmembrane region" description="Helical" evidence="5">
    <location>
        <begin position="217"/>
        <end position="235"/>
    </location>
</feature>
<feature type="transmembrane region" description="Helical" evidence="5">
    <location>
        <begin position="35"/>
        <end position="53"/>
    </location>
</feature>
<gene>
    <name evidence="7" type="ORF">E2K98_04505</name>
</gene>
<evidence type="ECO:0000256" key="5">
    <source>
        <dbReference type="SAM" id="Phobius"/>
    </source>
</evidence>
<feature type="transmembrane region" description="Helical" evidence="5">
    <location>
        <begin position="169"/>
        <end position="186"/>
    </location>
</feature>
<evidence type="ECO:0000256" key="3">
    <source>
        <dbReference type="ARBA" id="ARBA00022989"/>
    </source>
</evidence>
<sequence>MTKLKGFYKMLKYFFYSIFLVYFSFPLYLENFKKIGVIIHLIILFLLIMILLIKNKNIRKYSNSIVKYLFFLFIYVFIILLTSLFNGVSTDIFYICLYLIFYYGLFGYIVIFMINNIKQIKGLFMYIFIVSFFTGPILGMVQYFRKEMFFNAPYFDSNRLVPINLFDPNYAMLPLIFTLVLNIFFLNNCKKRWNYILLLSTLLTILTAIFLTFSRSGIMVTVVIFLLYFWLFQIYNRIKMSSIFLSLIGIFVAIIIFSYLGIYDSYTNSSRINNVENVDTRVEQWKGALILWENSNLLLGLGKKDYINDLGQITGNFISTHNLYCQVLVQRGLLGILFLFSLIIYILHSLISIRRIAMKNNQLLFNISNILIMGLVGYLIMVFTLSDDIGFYLWFYLGITIALKSLVKKMKLEKQSGDILYD</sequence>
<keyword evidence="2 5" id="KW-0812">Transmembrane</keyword>
<feature type="transmembrane region" description="Helical" evidence="5">
    <location>
        <begin position="242"/>
        <end position="262"/>
    </location>
</feature>
<dbReference type="InterPro" id="IPR007016">
    <property type="entry name" value="O-antigen_ligase-rel_domated"/>
</dbReference>
<feature type="transmembrane region" description="Helical" evidence="5">
    <location>
        <begin position="332"/>
        <end position="351"/>
    </location>
</feature>
<comment type="subcellular location">
    <subcellularLocation>
        <location evidence="1">Membrane</location>
        <topology evidence="1">Multi-pass membrane protein</topology>
    </subcellularLocation>
</comment>
<name>A0A4R5VXS0_9BACI</name>
<organism evidence="7 8">
    <name type="scientific">Bacillus salipaludis</name>
    <dbReference type="NCBI Taxonomy" id="2547811"/>
    <lineage>
        <taxon>Bacteria</taxon>
        <taxon>Bacillati</taxon>
        <taxon>Bacillota</taxon>
        <taxon>Bacilli</taxon>
        <taxon>Bacillales</taxon>
        <taxon>Bacillaceae</taxon>
        <taxon>Bacillus</taxon>
    </lineage>
</organism>
<feature type="transmembrane region" description="Helical" evidence="5">
    <location>
        <begin position="123"/>
        <end position="144"/>
    </location>
</feature>
<feature type="transmembrane region" description="Helical" evidence="5">
    <location>
        <begin position="65"/>
        <end position="86"/>
    </location>
</feature>
<dbReference type="GO" id="GO:0016020">
    <property type="term" value="C:membrane"/>
    <property type="evidence" value="ECO:0007669"/>
    <property type="project" value="UniProtKB-SubCell"/>
</dbReference>
<dbReference type="PANTHER" id="PTHR37422">
    <property type="entry name" value="TEICHURONIC ACID BIOSYNTHESIS PROTEIN TUAE"/>
    <property type="match status" value="1"/>
</dbReference>
<evidence type="ECO:0000313" key="7">
    <source>
        <dbReference type="EMBL" id="TDK64131.1"/>
    </source>
</evidence>
<feature type="transmembrane region" description="Helical" evidence="5">
    <location>
        <begin position="12"/>
        <end position="29"/>
    </location>
</feature>
<evidence type="ECO:0000259" key="6">
    <source>
        <dbReference type="Pfam" id="PF04932"/>
    </source>
</evidence>
<keyword evidence="4 5" id="KW-0472">Membrane</keyword>
<proteinExistence type="predicted"/>
<feature type="domain" description="O-antigen ligase-related" evidence="6">
    <location>
        <begin position="202"/>
        <end position="340"/>
    </location>
</feature>
<dbReference type="Proteomes" id="UP000295132">
    <property type="component" value="Unassembled WGS sequence"/>
</dbReference>
<dbReference type="PANTHER" id="PTHR37422:SF13">
    <property type="entry name" value="LIPOPOLYSACCHARIDE BIOSYNTHESIS PROTEIN PA4999-RELATED"/>
    <property type="match status" value="1"/>
</dbReference>